<accession>A0A0F8ZVQ4</accession>
<evidence type="ECO:0000313" key="1">
    <source>
        <dbReference type="EMBL" id="KKK70484.1"/>
    </source>
</evidence>
<dbReference type="EMBL" id="LAZR01058171">
    <property type="protein sequence ID" value="KKK70484.1"/>
    <property type="molecule type" value="Genomic_DNA"/>
</dbReference>
<comment type="caution">
    <text evidence="1">The sequence shown here is derived from an EMBL/GenBank/DDBJ whole genome shotgun (WGS) entry which is preliminary data.</text>
</comment>
<organism evidence="1">
    <name type="scientific">marine sediment metagenome</name>
    <dbReference type="NCBI Taxonomy" id="412755"/>
    <lineage>
        <taxon>unclassified sequences</taxon>
        <taxon>metagenomes</taxon>
        <taxon>ecological metagenomes</taxon>
    </lineage>
</organism>
<feature type="non-terminal residue" evidence="1">
    <location>
        <position position="53"/>
    </location>
</feature>
<proteinExistence type="predicted"/>
<dbReference type="AlphaFoldDB" id="A0A0F8ZVQ4"/>
<gene>
    <name evidence="1" type="ORF">LCGC14_2923540</name>
</gene>
<name>A0A0F8ZVQ4_9ZZZZ</name>
<sequence length="53" mass="6147">MSKRNKGTHGIYDLTCISDKCSRRFKVIWDVRTVGVEQRSIWSEEKKGFLVGT</sequence>
<reference evidence="1" key="1">
    <citation type="journal article" date="2015" name="Nature">
        <title>Complex archaea that bridge the gap between prokaryotes and eukaryotes.</title>
        <authorList>
            <person name="Spang A."/>
            <person name="Saw J.H."/>
            <person name="Jorgensen S.L."/>
            <person name="Zaremba-Niedzwiedzka K."/>
            <person name="Martijn J."/>
            <person name="Lind A.E."/>
            <person name="van Eijk R."/>
            <person name="Schleper C."/>
            <person name="Guy L."/>
            <person name="Ettema T.J."/>
        </authorList>
    </citation>
    <scope>NUCLEOTIDE SEQUENCE</scope>
</reference>
<protein>
    <submittedName>
        <fullName evidence="1">Uncharacterized protein</fullName>
    </submittedName>
</protein>